<organism evidence="2 3">
    <name type="scientific">Adhaeribacter radiodurans</name>
    <dbReference type="NCBI Taxonomy" id="2745197"/>
    <lineage>
        <taxon>Bacteria</taxon>
        <taxon>Pseudomonadati</taxon>
        <taxon>Bacteroidota</taxon>
        <taxon>Cytophagia</taxon>
        <taxon>Cytophagales</taxon>
        <taxon>Hymenobacteraceae</taxon>
        <taxon>Adhaeribacter</taxon>
    </lineage>
</organism>
<reference evidence="2 3" key="1">
    <citation type="submission" date="2020-06" db="EMBL/GenBank/DDBJ databases">
        <authorList>
            <person name="Hwang Y.J."/>
        </authorList>
    </citation>
    <scope>NUCLEOTIDE SEQUENCE [LARGE SCALE GENOMIC DNA]</scope>
    <source>
        <strain evidence="2 3">KUDC8001</strain>
    </source>
</reference>
<dbReference type="AlphaFoldDB" id="A0A7L7L3R5"/>
<dbReference type="KEGG" id="add:HUW48_04890"/>
<keyword evidence="3" id="KW-1185">Reference proteome</keyword>
<keyword evidence="1" id="KW-0732">Signal</keyword>
<reference evidence="2 3" key="2">
    <citation type="submission" date="2020-08" db="EMBL/GenBank/DDBJ databases">
        <title>Adhaeribacter dokdonensis sp. nov., isolated from the rhizosphere of Elymus tsukushiensis, a plant native to the Dokdo Islands, Republic of Korea.</title>
        <authorList>
            <person name="Ghim S.Y."/>
        </authorList>
    </citation>
    <scope>NUCLEOTIDE SEQUENCE [LARGE SCALE GENOMIC DNA]</scope>
    <source>
        <strain evidence="2 3">KUDC8001</strain>
    </source>
</reference>
<feature type="signal peptide" evidence="1">
    <location>
        <begin position="1"/>
        <end position="20"/>
    </location>
</feature>
<accession>A0A7L7L3R5</accession>
<evidence type="ECO:0008006" key="4">
    <source>
        <dbReference type="Google" id="ProtNLM"/>
    </source>
</evidence>
<evidence type="ECO:0000313" key="3">
    <source>
        <dbReference type="Proteomes" id="UP000514509"/>
    </source>
</evidence>
<dbReference type="RefSeq" id="WP_182414608.1">
    <property type="nucleotide sequence ID" value="NZ_CP055153.1"/>
</dbReference>
<evidence type="ECO:0000313" key="2">
    <source>
        <dbReference type="EMBL" id="QMU27413.1"/>
    </source>
</evidence>
<gene>
    <name evidence="2" type="ORF">HUW48_04890</name>
</gene>
<dbReference type="EMBL" id="CP055153">
    <property type="protein sequence ID" value="QMU27413.1"/>
    <property type="molecule type" value="Genomic_DNA"/>
</dbReference>
<proteinExistence type="predicted"/>
<dbReference type="Proteomes" id="UP000514509">
    <property type="component" value="Chromosome"/>
</dbReference>
<evidence type="ECO:0000256" key="1">
    <source>
        <dbReference type="SAM" id="SignalP"/>
    </source>
</evidence>
<protein>
    <recommendedName>
        <fullName evidence="4">WG repeat-containing protein</fullName>
    </recommendedName>
</protein>
<sequence length="236" mass="27232">MRILLLFVGCWLLSSFHVLGQNSKYTKIKAEENFEKNIPNNQKYQYPAFKNGTIAYNNGTVAAGKFNYNFLLDEIHFINPQGDTLSLADEYLLKMIVIQPDTFYYQSKIGYLQIVDYFKPINLAVKQGIKVLRNEKQSGYDQSSAVSAIRQYSYYTDLNGQIRKLEPKGNILLVKENSFFLIDKNSRVLPVTKVNLLSFYNSFRNKITAFMKANKINLNQEKDLLKLLEYCRGLAA</sequence>
<name>A0A7L7L3R5_9BACT</name>
<feature type="chain" id="PRO_5029602416" description="WG repeat-containing protein" evidence="1">
    <location>
        <begin position="21"/>
        <end position="236"/>
    </location>
</feature>